<proteinExistence type="predicted"/>
<organism evidence="1 2">
    <name type="scientific">Pseudoduganella danionis</name>
    <dbReference type="NCBI Taxonomy" id="1890295"/>
    <lineage>
        <taxon>Bacteria</taxon>
        <taxon>Pseudomonadati</taxon>
        <taxon>Pseudomonadota</taxon>
        <taxon>Betaproteobacteria</taxon>
        <taxon>Burkholderiales</taxon>
        <taxon>Oxalobacteraceae</taxon>
        <taxon>Telluria group</taxon>
        <taxon>Pseudoduganella</taxon>
    </lineage>
</organism>
<dbReference type="NCBIfam" id="TIGR03359">
    <property type="entry name" value="VI_chp_6"/>
    <property type="match status" value="1"/>
</dbReference>
<dbReference type="EMBL" id="WNKW01000004">
    <property type="protein sequence ID" value="MTW34312.1"/>
    <property type="molecule type" value="Genomic_DNA"/>
</dbReference>
<dbReference type="PANTHER" id="PTHR35370">
    <property type="entry name" value="CYTOPLASMIC PROTEIN-RELATED-RELATED"/>
    <property type="match status" value="1"/>
</dbReference>
<dbReference type="PANTHER" id="PTHR35370:SF1">
    <property type="entry name" value="TYPE VI SECRETION SYSTEM COMPONENT TSSF1"/>
    <property type="match status" value="1"/>
</dbReference>
<comment type="caution">
    <text evidence="1">The sequence shown here is derived from an EMBL/GenBank/DDBJ whole genome shotgun (WGS) entry which is preliminary data.</text>
</comment>
<evidence type="ECO:0000313" key="2">
    <source>
        <dbReference type="Proteomes" id="UP000735592"/>
    </source>
</evidence>
<gene>
    <name evidence="1" type="primary">tssF</name>
    <name evidence="1" type="ORF">GM655_16005</name>
</gene>
<name>A0ABW9SQL5_9BURK</name>
<sequence>MTSPFTDLLHRYERERIDQQSIAREFAQRFPAEAATLGLSSGSAEHPQTRALLDAISFTNARTQQCLDKSQQQLPSDLLSVIYPQAIRPLPPLTIAHFDCSHSVTASSLIPRGTTLLSPRLGHTRCQFRTVYELELGSAQVQQASFRNQINLPAGIVAPGPLGGEITLTIGVGPDRALPYLRLFIDADPAFAATLRDSLFLRSAAVYLQSPGSQNWLQFQHSPLQPVGFAEDQAATPDEPRAHATARLLLEYFAYPEKYNFFDIALDEIRSLLGPNCHTFTLRFLLAQDGQSSATSRTLMPLAAHHLLTGCTPVVNLFSISACPIYQDYSKSEYVLLAHAQHPADYEIYSVDRVTAVKKSRSGIRMDEYHPYYSLKHGETSDQTGRHWFARRDEHLAEISPGYETRIAFVDHALDPLDTDISTVSVDLSCTNRSLCSRLPLGHVDGDFQLTRGQGAYPIRMLRQPTPPRRLAATDYWRLISHLACSQQSLLHADLAPLKEMLVLHDPVQNPASRSQIHGLMALNTRADFLPYRGAGARGYLFGVRIAITINEDAYHTSGLYLFGQLLDHLFGLSTQLNTFVRLSLRSAQTGKELMLCPARSGYQNIL</sequence>
<dbReference type="InterPro" id="IPR010272">
    <property type="entry name" value="T6SS_TssF"/>
</dbReference>
<dbReference type="PIRSF" id="PIRSF028304">
    <property type="entry name" value="UCP028304"/>
    <property type="match status" value="1"/>
</dbReference>
<accession>A0ABW9SQL5</accession>
<dbReference type="RefSeq" id="WP_155435673.1">
    <property type="nucleotide sequence ID" value="NZ_JBHLXK010000002.1"/>
</dbReference>
<protein>
    <submittedName>
        <fullName evidence="1">Type VI secretion system baseplate subunit TssF</fullName>
    </submittedName>
</protein>
<evidence type="ECO:0000313" key="1">
    <source>
        <dbReference type="EMBL" id="MTW34312.1"/>
    </source>
</evidence>
<dbReference type="Pfam" id="PF05947">
    <property type="entry name" value="T6SS_TssF"/>
    <property type="match status" value="1"/>
</dbReference>
<dbReference type="Proteomes" id="UP000735592">
    <property type="component" value="Unassembled WGS sequence"/>
</dbReference>
<reference evidence="1 2" key="1">
    <citation type="submission" date="2019-11" db="EMBL/GenBank/DDBJ databases">
        <title>Type strains purchased from KCTC, JCM and DSMZ.</title>
        <authorList>
            <person name="Lu H."/>
        </authorList>
    </citation>
    <scope>NUCLEOTIDE SEQUENCE [LARGE SCALE GENOMIC DNA]</scope>
    <source>
        <strain evidence="1 2">DSM 103461</strain>
    </source>
</reference>
<keyword evidence="2" id="KW-1185">Reference proteome</keyword>